<dbReference type="InterPro" id="IPR008978">
    <property type="entry name" value="HSP20-like_chaperone"/>
</dbReference>
<comment type="similarity">
    <text evidence="1 2">Belongs to the small heat shock protein (HSP20) family.</text>
</comment>
<evidence type="ECO:0000256" key="2">
    <source>
        <dbReference type="RuleBase" id="RU003616"/>
    </source>
</evidence>
<sequence length="178" mass="20155">MRDKRTLEKGVADSKEMMDKHMEKGKNVAGKMANDFGKTMDDILVNLKSFQKDFDSKISEYREITPSKIDLDLIDGGENLYVKADLPGVNKEDIDVEIVEQELTIIGLFGDGNQKEDSACNKENCEFLIKGRKYGPARRSIRLPTKIKENECKAEFSNGVLLLELPKVEVKKLKVDIK</sequence>
<proteinExistence type="inferred from homology"/>
<evidence type="ECO:0000256" key="1">
    <source>
        <dbReference type="PROSITE-ProRule" id="PRU00285"/>
    </source>
</evidence>
<dbReference type="PATRIC" id="fig|47311.3.peg.1948"/>
<dbReference type="PANTHER" id="PTHR11527">
    <property type="entry name" value="HEAT-SHOCK PROTEIN 20 FAMILY MEMBER"/>
    <property type="match status" value="1"/>
</dbReference>
<dbReference type="SUPFAM" id="SSF49764">
    <property type="entry name" value="HSP20-like chaperones"/>
    <property type="match status" value="1"/>
</dbReference>
<comment type="caution">
    <text evidence="5">The sequence shown here is derived from an EMBL/GenBank/DDBJ whole genome shotgun (WGS) entry which is preliminary data.</text>
</comment>
<organism evidence="5 6">
    <name type="scientific">Methanobrevibacter cuticularis</name>
    <dbReference type="NCBI Taxonomy" id="47311"/>
    <lineage>
        <taxon>Archaea</taxon>
        <taxon>Methanobacteriati</taxon>
        <taxon>Methanobacteriota</taxon>
        <taxon>Methanomada group</taxon>
        <taxon>Methanobacteria</taxon>
        <taxon>Methanobacteriales</taxon>
        <taxon>Methanobacteriaceae</taxon>
        <taxon>Methanobrevibacter</taxon>
    </lineage>
</organism>
<reference evidence="5 6" key="1">
    <citation type="submission" date="2016-04" db="EMBL/GenBank/DDBJ databases">
        <title>Genome sequence of Methanobrevibacter cuticularis DSM 11139.</title>
        <authorList>
            <person name="Poehlein A."/>
            <person name="Seedorf H."/>
            <person name="Daniel R."/>
        </authorList>
    </citation>
    <scope>NUCLEOTIDE SEQUENCE [LARGE SCALE GENOMIC DNA]</scope>
    <source>
        <strain evidence="5 6">DSM 11139</strain>
    </source>
</reference>
<dbReference type="InterPro" id="IPR031107">
    <property type="entry name" value="Small_HSP"/>
</dbReference>
<keyword evidence="6" id="KW-1185">Reference proteome</keyword>
<evidence type="ECO:0000313" key="6">
    <source>
        <dbReference type="Proteomes" id="UP000077275"/>
    </source>
</evidence>
<feature type="domain" description="SHSP" evidence="4">
    <location>
        <begin position="62"/>
        <end position="178"/>
    </location>
</feature>
<accession>A0A166CYB8</accession>
<evidence type="ECO:0000313" key="5">
    <source>
        <dbReference type="EMBL" id="KZX14991.1"/>
    </source>
</evidence>
<dbReference type="InterPro" id="IPR002068">
    <property type="entry name" value="A-crystallin/Hsp20_dom"/>
</dbReference>
<gene>
    <name evidence="5" type="ORF">MBCUT_17930</name>
</gene>
<protein>
    <submittedName>
        <fullName evidence="5">Acid shock protein</fullName>
    </submittedName>
</protein>
<dbReference type="PROSITE" id="PS01031">
    <property type="entry name" value="SHSP"/>
    <property type="match status" value="1"/>
</dbReference>
<dbReference type="CDD" id="cd06464">
    <property type="entry name" value="ACD_sHsps-like"/>
    <property type="match status" value="1"/>
</dbReference>
<dbReference type="Gene3D" id="2.60.40.790">
    <property type="match status" value="1"/>
</dbReference>
<evidence type="ECO:0000259" key="4">
    <source>
        <dbReference type="PROSITE" id="PS01031"/>
    </source>
</evidence>
<dbReference type="RefSeq" id="WP_084270785.1">
    <property type="nucleotide sequence ID" value="NZ_LWMW01000136.1"/>
</dbReference>
<dbReference type="STRING" id="47311.MBCUT_17930"/>
<dbReference type="OrthoDB" id="198277at2157"/>
<feature type="region of interest" description="Disordered" evidence="3">
    <location>
        <begin position="1"/>
        <end position="20"/>
    </location>
</feature>
<dbReference type="Proteomes" id="UP000077275">
    <property type="component" value="Unassembled WGS sequence"/>
</dbReference>
<name>A0A166CYB8_9EURY</name>
<dbReference type="AlphaFoldDB" id="A0A166CYB8"/>
<dbReference type="EMBL" id="LWMW01000136">
    <property type="protein sequence ID" value="KZX14991.1"/>
    <property type="molecule type" value="Genomic_DNA"/>
</dbReference>
<dbReference type="Pfam" id="PF00011">
    <property type="entry name" value="HSP20"/>
    <property type="match status" value="1"/>
</dbReference>
<evidence type="ECO:0000256" key="3">
    <source>
        <dbReference type="SAM" id="MobiDB-lite"/>
    </source>
</evidence>